<feature type="region of interest" description="Disordered" evidence="1">
    <location>
        <begin position="71"/>
        <end position="98"/>
    </location>
</feature>
<dbReference type="AlphaFoldDB" id="A0A3D8IWV8"/>
<dbReference type="Proteomes" id="UP000256424">
    <property type="component" value="Unassembled WGS sequence"/>
</dbReference>
<evidence type="ECO:0000313" key="2">
    <source>
        <dbReference type="EMBL" id="RDU69769.1"/>
    </source>
</evidence>
<name>A0A3D8IWV8_9HELI</name>
<dbReference type="RefSeq" id="WP_104763811.1">
    <property type="nucleotide sequence ID" value="NZ_FZPM01000039.1"/>
</dbReference>
<accession>A0A3D8IWV8</accession>
<dbReference type="OrthoDB" id="5330099at2"/>
<dbReference type="EMBL" id="NXLW01000027">
    <property type="protein sequence ID" value="RDU69769.1"/>
    <property type="molecule type" value="Genomic_DNA"/>
</dbReference>
<gene>
    <name evidence="2" type="ORF">CQA66_08885</name>
</gene>
<evidence type="ECO:0000313" key="3">
    <source>
        <dbReference type="Proteomes" id="UP000256424"/>
    </source>
</evidence>
<reference evidence="2 3" key="1">
    <citation type="submission" date="2018-04" db="EMBL/GenBank/DDBJ databases">
        <title>Novel Campyloabacter and Helicobacter Species and Strains.</title>
        <authorList>
            <person name="Mannion A.J."/>
            <person name="Shen Z."/>
            <person name="Fox J.G."/>
        </authorList>
    </citation>
    <scope>NUCLEOTIDE SEQUENCE [LARGE SCALE GENOMIC DNA]</scope>
    <source>
        <strain evidence="2 3">MIT 97-5075</strain>
    </source>
</reference>
<organism evidence="2 3">
    <name type="scientific">Helicobacter aurati</name>
    <dbReference type="NCBI Taxonomy" id="137778"/>
    <lineage>
        <taxon>Bacteria</taxon>
        <taxon>Pseudomonadati</taxon>
        <taxon>Campylobacterota</taxon>
        <taxon>Epsilonproteobacteria</taxon>
        <taxon>Campylobacterales</taxon>
        <taxon>Helicobacteraceae</taxon>
        <taxon>Helicobacter</taxon>
    </lineage>
</organism>
<keyword evidence="3" id="KW-1185">Reference proteome</keyword>
<evidence type="ECO:0000256" key="1">
    <source>
        <dbReference type="SAM" id="MobiDB-lite"/>
    </source>
</evidence>
<proteinExistence type="predicted"/>
<comment type="caution">
    <text evidence="2">The sequence shown here is derived from an EMBL/GenBank/DDBJ whole genome shotgun (WGS) entry which is preliminary data.</text>
</comment>
<sequence>MKPISHDKKPIKNSFKSDSKTKQLQEEIYFLEAQILDMFEVIFFFAGLDPEHLSHALEYYTQLLDSQEQDQQAVNIEKSESKPIGPAAKQARESRTDIEIAESKAKSARVADEEEYTAQSIIALIQKIQRDKPEWFRH</sequence>
<protein>
    <submittedName>
        <fullName evidence="2">Uncharacterized protein</fullName>
    </submittedName>
</protein>